<evidence type="ECO:0000313" key="8">
    <source>
        <dbReference type="EMBL" id="EES89461.1"/>
    </source>
</evidence>
<keyword evidence="4 6" id="KW-1133">Transmembrane helix</keyword>
<dbReference type="Pfam" id="PF06271">
    <property type="entry name" value="RDD"/>
    <property type="match status" value="1"/>
</dbReference>
<dbReference type="STRING" id="537970.HCAN_0747"/>
<evidence type="ECO:0000256" key="5">
    <source>
        <dbReference type="ARBA" id="ARBA00023136"/>
    </source>
</evidence>
<evidence type="ECO:0000256" key="2">
    <source>
        <dbReference type="ARBA" id="ARBA00022475"/>
    </source>
</evidence>
<keyword evidence="9" id="KW-1185">Reference proteome</keyword>
<gene>
    <name evidence="8" type="ORF">HCAN_0747</name>
</gene>
<protein>
    <recommendedName>
        <fullName evidence="7">RDD domain-containing protein</fullName>
    </recommendedName>
</protein>
<dbReference type="InterPro" id="IPR010432">
    <property type="entry name" value="RDD"/>
</dbReference>
<name>C5ZWE3_9HELI</name>
<evidence type="ECO:0000259" key="7">
    <source>
        <dbReference type="Pfam" id="PF06271"/>
    </source>
</evidence>
<evidence type="ECO:0000256" key="3">
    <source>
        <dbReference type="ARBA" id="ARBA00022692"/>
    </source>
</evidence>
<dbReference type="EMBL" id="CM000776">
    <property type="protein sequence ID" value="EES89461.1"/>
    <property type="molecule type" value="Genomic_DNA"/>
</dbReference>
<keyword evidence="2" id="KW-1003">Cell membrane</keyword>
<dbReference type="PANTHER" id="PTHR36115">
    <property type="entry name" value="PROLINE-RICH ANTIGEN HOMOLOG-RELATED"/>
    <property type="match status" value="1"/>
</dbReference>
<dbReference type="OrthoDB" id="5358104at2"/>
<evidence type="ECO:0000313" key="9">
    <source>
        <dbReference type="Proteomes" id="UP000007032"/>
    </source>
</evidence>
<dbReference type="Proteomes" id="UP000007032">
    <property type="component" value="Chromosome"/>
</dbReference>
<feature type="transmembrane region" description="Helical" evidence="6">
    <location>
        <begin position="109"/>
        <end position="131"/>
    </location>
</feature>
<organism evidence="8 9">
    <name type="scientific">Helicobacter canadensis MIT 98-5491</name>
    <dbReference type="NCBI Taxonomy" id="537970"/>
    <lineage>
        <taxon>Bacteria</taxon>
        <taxon>Pseudomonadati</taxon>
        <taxon>Campylobacterota</taxon>
        <taxon>Epsilonproteobacteria</taxon>
        <taxon>Campylobacterales</taxon>
        <taxon>Helicobacteraceae</taxon>
        <taxon>Helicobacter</taxon>
    </lineage>
</organism>
<dbReference type="InterPro" id="IPR051791">
    <property type="entry name" value="Pra-immunoreactive"/>
</dbReference>
<dbReference type="HOGENOM" id="CLU_053152_5_0_7"/>
<evidence type="ECO:0000256" key="6">
    <source>
        <dbReference type="SAM" id="Phobius"/>
    </source>
</evidence>
<proteinExistence type="predicted"/>
<feature type="transmembrane region" description="Helical" evidence="6">
    <location>
        <begin position="24"/>
        <end position="43"/>
    </location>
</feature>
<dbReference type="PANTHER" id="PTHR36115:SF4">
    <property type="entry name" value="MEMBRANE PROTEIN"/>
    <property type="match status" value="1"/>
</dbReference>
<dbReference type="GO" id="GO:0005886">
    <property type="term" value="C:plasma membrane"/>
    <property type="evidence" value="ECO:0007669"/>
    <property type="project" value="UniProtKB-SubCell"/>
</dbReference>
<keyword evidence="3 6" id="KW-0812">Transmembrane</keyword>
<evidence type="ECO:0000256" key="1">
    <source>
        <dbReference type="ARBA" id="ARBA00004651"/>
    </source>
</evidence>
<reference evidence="8 9" key="1">
    <citation type="journal article" date="2009" name="J. Bacteriol.">
        <title>Genome sequence of the emerging pathogen Helicobacter canadensis.</title>
        <authorList>
            <person name="Loman N.J."/>
            <person name="Snyder L.A."/>
            <person name="Linton J.D."/>
            <person name="Langdon R."/>
            <person name="Lawson A.J."/>
            <person name="Weinstock G.M."/>
            <person name="Wren B.W."/>
            <person name="Pallen M.J."/>
        </authorList>
    </citation>
    <scope>NUCLEOTIDE SEQUENCE [LARGE SCALE GENOMIC DNA]</scope>
    <source>
        <strain evidence="8 9">MIT 98-5491</strain>
    </source>
</reference>
<keyword evidence="5 6" id="KW-0472">Membrane</keyword>
<feature type="domain" description="RDD" evidence="7">
    <location>
        <begin position="17"/>
        <end position="145"/>
    </location>
</feature>
<feature type="transmembrane region" description="Helical" evidence="6">
    <location>
        <begin position="55"/>
        <end position="74"/>
    </location>
</feature>
<dbReference type="AlphaFoldDB" id="C5ZWE3"/>
<comment type="subcellular location">
    <subcellularLocation>
        <location evidence="1">Cell membrane</location>
        <topology evidence="1">Multi-pass membrane protein</topology>
    </subcellularLocation>
</comment>
<sequence length="151" mass="17633">MDIEKIEETLAREEIKLAPLWKRFVAFMVDDLLVSMILIGINWDRIAQNTQDTEAMLSIVSSSWMALYLIKLLYQWLFVHFYGATIGKIVVRIRVIEVELLDNPKMGQAFVRSCFRLLSEILMYLPFLLVFENRIKQALHDKVAKTIVVNL</sequence>
<dbReference type="RefSeq" id="WP_006655450.1">
    <property type="nucleotide sequence ID" value="NZ_CM000776.2"/>
</dbReference>
<accession>C5ZWE3</accession>
<evidence type="ECO:0000256" key="4">
    <source>
        <dbReference type="ARBA" id="ARBA00022989"/>
    </source>
</evidence>
<dbReference type="eggNOG" id="COG1714">
    <property type="taxonomic scope" value="Bacteria"/>
</dbReference>